<protein>
    <recommendedName>
        <fullName evidence="3">PEGA domain-containing protein</fullName>
    </recommendedName>
</protein>
<dbReference type="SUPFAM" id="SSF69304">
    <property type="entry name" value="Tricorn protease N-terminal domain"/>
    <property type="match status" value="1"/>
</dbReference>
<gene>
    <name evidence="1" type="ORF">CEN89_372</name>
</gene>
<proteinExistence type="predicted"/>
<dbReference type="EMBL" id="VMGK01000010">
    <property type="protein sequence ID" value="TSC92930.1"/>
    <property type="molecule type" value="Genomic_DNA"/>
</dbReference>
<organism evidence="1 2">
    <name type="scientific">Candidatus Berkelbacteria bacterium Licking1014_7</name>
    <dbReference type="NCBI Taxonomy" id="2017147"/>
    <lineage>
        <taxon>Bacteria</taxon>
        <taxon>Candidatus Berkelbacteria</taxon>
    </lineage>
</organism>
<dbReference type="InterPro" id="IPR011042">
    <property type="entry name" value="6-blade_b-propeller_TolB-like"/>
</dbReference>
<evidence type="ECO:0000313" key="1">
    <source>
        <dbReference type="EMBL" id="TSC92930.1"/>
    </source>
</evidence>
<dbReference type="Proteomes" id="UP000315689">
    <property type="component" value="Unassembled WGS sequence"/>
</dbReference>
<dbReference type="Gene3D" id="2.120.10.30">
    <property type="entry name" value="TolB, C-terminal domain"/>
    <property type="match status" value="1"/>
</dbReference>
<reference evidence="1 2" key="1">
    <citation type="submission" date="2017-07" db="EMBL/GenBank/DDBJ databases">
        <title>Mechanisms for carbon and nitrogen cycling indicate functional differentiation within the Candidate Phyla Radiation.</title>
        <authorList>
            <person name="Danczak R.E."/>
            <person name="Johnston M.D."/>
            <person name="Kenah C."/>
            <person name="Slattery M."/>
            <person name="Wrighton K.C."/>
            <person name="Wilkins M.J."/>
        </authorList>
    </citation>
    <scope>NUCLEOTIDE SEQUENCE [LARGE SCALE GENOMIC DNA]</scope>
    <source>
        <strain evidence="1">Licking1014_7</strain>
    </source>
</reference>
<name>A0A554LJ91_9BACT</name>
<dbReference type="AlphaFoldDB" id="A0A554LJ91"/>
<accession>A0A554LJ91</accession>
<comment type="caution">
    <text evidence="1">The sequence shown here is derived from an EMBL/GenBank/DDBJ whole genome shotgun (WGS) entry which is preliminary data.</text>
</comment>
<evidence type="ECO:0008006" key="3">
    <source>
        <dbReference type="Google" id="ProtNLM"/>
    </source>
</evidence>
<evidence type="ECO:0000313" key="2">
    <source>
        <dbReference type="Proteomes" id="UP000315689"/>
    </source>
</evidence>
<sequence>MTRTKSKLNFVCLWFFLIATFSIFAFFLLSHALGYQIDWKNFSYYKTGILSLDIEPKQSQVFLDGKLVNLNIRKSLNLLKPGRYDVEIKKAGYNLWSRSIIIDSGLVSRYENIKLFLAEPEILTASDQEAKKFENLKPDQDLILVGDSEIRLKINPNNEETELVTRFSYSIKNIRWFPDKKHIAFVGRDGLRMIELDGANNTLILSLEDKNGFDYYFSNDGRYVIYQQVGVVKKARIN</sequence>